<protein>
    <recommendedName>
        <fullName evidence="3">STAS/SEC14 domain-containing protein</fullName>
    </recommendedName>
</protein>
<keyword evidence="2" id="KW-1185">Reference proteome</keyword>
<dbReference type="Gene3D" id="3.40.50.10600">
    <property type="entry name" value="SpoIIaa-like domains"/>
    <property type="match status" value="1"/>
</dbReference>
<dbReference type="AlphaFoldDB" id="A0A0J1BHP4"/>
<dbReference type="PATRIC" id="fig|595434.4.peg.1828"/>
<dbReference type="Proteomes" id="UP000036367">
    <property type="component" value="Unassembled WGS sequence"/>
</dbReference>
<name>A0A0J1BHP4_RHOIS</name>
<dbReference type="InterPro" id="IPR038396">
    <property type="entry name" value="SpoIIAA-like_sf"/>
</dbReference>
<sequence>MSYEITELADGKVIELILSGKLTGEAYEQFVPVVDAQIERWGKVRMMVVLTDFHGWDAAALWADTKFAMKHFSDIERLALVGESKWEAGMATFCKPFTKAAVKYFDHADIEDARAWIQEA</sequence>
<dbReference type="RefSeq" id="WP_047813695.1">
    <property type="nucleotide sequence ID" value="NZ_LECT01000016.1"/>
</dbReference>
<evidence type="ECO:0000313" key="2">
    <source>
        <dbReference type="Proteomes" id="UP000036367"/>
    </source>
</evidence>
<dbReference type="EMBL" id="LECT01000016">
    <property type="protein sequence ID" value="KLU06056.1"/>
    <property type="molecule type" value="Genomic_DNA"/>
</dbReference>
<reference evidence="1" key="1">
    <citation type="submission" date="2015-05" db="EMBL/GenBank/DDBJ databases">
        <title>Permanent draft genome of Rhodopirellula islandicus K833.</title>
        <authorList>
            <person name="Kizina J."/>
            <person name="Richter M."/>
            <person name="Glockner F.O."/>
            <person name="Harder J."/>
        </authorList>
    </citation>
    <scope>NUCLEOTIDE SEQUENCE [LARGE SCALE GENOMIC DNA]</scope>
    <source>
        <strain evidence="1">K833</strain>
    </source>
</reference>
<evidence type="ECO:0000313" key="1">
    <source>
        <dbReference type="EMBL" id="KLU06056.1"/>
    </source>
</evidence>
<comment type="caution">
    <text evidence="1">The sequence shown here is derived from an EMBL/GenBank/DDBJ whole genome shotgun (WGS) entry which is preliminary data.</text>
</comment>
<accession>A0A0J1BHP4</accession>
<dbReference type="SUPFAM" id="SSF52091">
    <property type="entry name" value="SpoIIaa-like"/>
    <property type="match status" value="1"/>
</dbReference>
<dbReference type="InterPro" id="IPR021866">
    <property type="entry name" value="SpoIIAA-like"/>
</dbReference>
<proteinExistence type="predicted"/>
<dbReference type="InterPro" id="IPR036513">
    <property type="entry name" value="STAS_dom_sf"/>
</dbReference>
<evidence type="ECO:0008006" key="3">
    <source>
        <dbReference type="Google" id="ProtNLM"/>
    </source>
</evidence>
<organism evidence="1 2">
    <name type="scientific">Rhodopirellula islandica</name>
    <dbReference type="NCBI Taxonomy" id="595434"/>
    <lineage>
        <taxon>Bacteria</taxon>
        <taxon>Pseudomonadati</taxon>
        <taxon>Planctomycetota</taxon>
        <taxon>Planctomycetia</taxon>
        <taxon>Pirellulales</taxon>
        <taxon>Pirellulaceae</taxon>
        <taxon>Rhodopirellula</taxon>
    </lineage>
</organism>
<dbReference type="Pfam" id="PF11964">
    <property type="entry name" value="SpoIIAA-like"/>
    <property type="match status" value="1"/>
</dbReference>
<gene>
    <name evidence="1" type="ORF">RISK_001907</name>
</gene>
<dbReference type="OrthoDB" id="9811577at2"/>